<sequence>MPDFNLPLSASQRARVATTFAFLNEDEPATPAQVVVWLNRQLFAKVVQYEQAQANRASDAAIQEALKGEGW</sequence>
<name>A0A0F9JWB0_9ZZZZ</name>
<protein>
    <submittedName>
        <fullName evidence="1">Uncharacterized protein</fullName>
    </submittedName>
</protein>
<dbReference type="AlphaFoldDB" id="A0A0F9JWB0"/>
<comment type="caution">
    <text evidence="1">The sequence shown here is derived from an EMBL/GenBank/DDBJ whole genome shotgun (WGS) entry which is preliminary data.</text>
</comment>
<reference evidence="1" key="1">
    <citation type="journal article" date="2015" name="Nature">
        <title>Complex archaea that bridge the gap between prokaryotes and eukaryotes.</title>
        <authorList>
            <person name="Spang A."/>
            <person name="Saw J.H."/>
            <person name="Jorgensen S.L."/>
            <person name="Zaremba-Niedzwiedzka K."/>
            <person name="Martijn J."/>
            <person name="Lind A.E."/>
            <person name="van Eijk R."/>
            <person name="Schleper C."/>
            <person name="Guy L."/>
            <person name="Ettema T.J."/>
        </authorList>
    </citation>
    <scope>NUCLEOTIDE SEQUENCE</scope>
</reference>
<gene>
    <name evidence="1" type="ORF">LCGC14_1403700</name>
</gene>
<accession>A0A0F9JWB0</accession>
<evidence type="ECO:0000313" key="1">
    <source>
        <dbReference type="EMBL" id="KKM74099.1"/>
    </source>
</evidence>
<dbReference type="EMBL" id="LAZR01009194">
    <property type="protein sequence ID" value="KKM74099.1"/>
    <property type="molecule type" value="Genomic_DNA"/>
</dbReference>
<organism evidence="1">
    <name type="scientific">marine sediment metagenome</name>
    <dbReference type="NCBI Taxonomy" id="412755"/>
    <lineage>
        <taxon>unclassified sequences</taxon>
        <taxon>metagenomes</taxon>
        <taxon>ecological metagenomes</taxon>
    </lineage>
</organism>
<proteinExistence type="predicted"/>